<accession>A0A2P2JF69</accession>
<dbReference type="AlphaFoldDB" id="A0A2P2JF69"/>
<reference evidence="1" key="1">
    <citation type="submission" date="2018-02" db="EMBL/GenBank/DDBJ databases">
        <title>Rhizophora mucronata_Transcriptome.</title>
        <authorList>
            <person name="Meera S.P."/>
            <person name="Sreeshan A."/>
            <person name="Augustine A."/>
        </authorList>
    </citation>
    <scope>NUCLEOTIDE SEQUENCE</scope>
    <source>
        <tissue evidence="1">Leaf</tissue>
    </source>
</reference>
<protein>
    <submittedName>
        <fullName evidence="1">Uncharacterized protein</fullName>
    </submittedName>
</protein>
<evidence type="ECO:0000313" key="1">
    <source>
        <dbReference type="EMBL" id="MBW92102.1"/>
    </source>
</evidence>
<dbReference type="EMBL" id="GGEC01011619">
    <property type="protein sequence ID" value="MBW92102.1"/>
    <property type="molecule type" value="Transcribed_RNA"/>
</dbReference>
<organism evidence="1">
    <name type="scientific">Rhizophora mucronata</name>
    <name type="common">Asiatic mangrove</name>
    <dbReference type="NCBI Taxonomy" id="61149"/>
    <lineage>
        <taxon>Eukaryota</taxon>
        <taxon>Viridiplantae</taxon>
        <taxon>Streptophyta</taxon>
        <taxon>Embryophyta</taxon>
        <taxon>Tracheophyta</taxon>
        <taxon>Spermatophyta</taxon>
        <taxon>Magnoliopsida</taxon>
        <taxon>eudicotyledons</taxon>
        <taxon>Gunneridae</taxon>
        <taxon>Pentapetalae</taxon>
        <taxon>rosids</taxon>
        <taxon>fabids</taxon>
        <taxon>Malpighiales</taxon>
        <taxon>Rhizophoraceae</taxon>
        <taxon>Rhizophora</taxon>
    </lineage>
</organism>
<proteinExistence type="predicted"/>
<sequence length="49" mass="6152">MIAMFSFGIIRRWFFPSTKWNLTARTLYQFSPARHPLERQRSEDWRQQY</sequence>
<name>A0A2P2JF69_RHIMU</name>